<dbReference type="Proteomes" id="UP000249818">
    <property type="component" value="Chromosome BARAN1"/>
</dbReference>
<dbReference type="SUPFAM" id="SSF55031">
    <property type="entry name" value="Bacterial exopeptidase dimerisation domain"/>
    <property type="match status" value="1"/>
</dbReference>
<name>A0A2X3MLI4_9BACT</name>
<dbReference type="InterPro" id="IPR052030">
    <property type="entry name" value="Peptidase_M20/M20A_hydrolases"/>
</dbReference>
<dbReference type="InterPro" id="IPR017144">
    <property type="entry name" value="Xaa-Arg_dipeptidase"/>
</dbReference>
<organism evidence="3 4">
    <name type="scientific">Candidatus Bipolaricaulis anaerobius</name>
    <dbReference type="NCBI Taxonomy" id="2026885"/>
    <lineage>
        <taxon>Bacteria</taxon>
        <taxon>Candidatus Bipolaricaulota</taxon>
        <taxon>Candidatus Bipolaricaulia</taxon>
        <taxon>Candidatus Bipolaricaulales</taxon>
        <taxon>Candidatus Bipolaricaulaceae</taxon>
        <taxon>Candidatus Bipolaricaulis</taxon>
    </lineage>
</organism>
<comment type="similarity">
    <text evidence="1">Belongs to the peptidase M20A family.</text>
</comment>
<dbReference type="GO" id="GO:0016805">
    <property type="term" value="F:dipeptidase activity"/>
    <property type="evidence" value="ECO:0007669"/>
    <property type="project" value="InterPro"/>
</dbReference>
<dbReference type="AlphaFoldDB" id="A0A2X3MLI4"/>
<evidence type="ECO:0000259" key="2">
    <source>
        <dbReference type="Pfam" id="PF07687"/>
    </source>
</evidence>
<dbReference type="PIRSF" id="PIRSF037226">
    <property type="entry name" value="Amidohydrolase_ACY1L2_prd"/>
    <property type="match status" value="1"/>
</dbReference>
<dbReference type="Pfam" id="PF01546">
    <property type="entry name" value="Peptidase_M20"/>
    <property type="match status" value="1"/>
</dbReference>
<protein>
    <recommendedName>
        <fullName evidence="1">Peptidase M20 domain-containing protein 2</fullName>
    </recommendedName>
</protein>
<dbReference type="Gene3D" id="3.30.70.360">
    <property type="match status" value="1"/>
</dbReference>
<dbReference type="InterPro" id="IPR036264">
    <property type="entry name" value="Bact_exopeptidase_dim_dom"/>
</dbReference>
<dbReference type="NCBIfam" id="TIGR01891">
    <property type="entry name" value="amidohydrolases"/>
    <property type="match status" value="1"/>
</dbReference>
<gene>
    <name evidence="3" type="ORF">BARAN1_0981</name>
</gene>
<dbReference type="PANTHER" id="PTHR30575">
    <property type="entry name" value="PEPTIDASE M20"/>
    <property type="match status" value="1"/>
</dbReference>
<dbReference type="KEGG" id="bana:BARAN1_0981"/>
<dbReference type="PANTHER" id="PTHR30575:SF0">
    <property type="entry name" value="XAA-ARG DIPEPTIDASE"/>
    <property type="match status" value="1"/>
</dbReference>
<dbReference type="InterPro" id="IPR002933">
    <property type="entry name" value="Peptidase_M20"/>
</dbReference>
<evidence type="ECO:0000256" key="1">
    <source>
        <dbReference type="PIRNR" id="PIRNR037226"/>
    </source>
</evidence>
<sequence>MKEQVWKRIDELGPQLWDLALRIHDHPELGFEEHQAAAWLAEALEGGGFRVERGAGGIPTAFRAVHPAAKPGPRVALLAEYDALPELGHACGHNLIAAIAVGAALGLAPVKKDLPGALLVLGTPAEEGGGGKIKLIEAGLFRDLDAAMMVHPSDQTVVDRGSLAITEVGIEFHGVAAHASSEPDKGVNALDAVIQTFVGLNALRQHIRDGARIHGIITHGGLKPNIVPEHAAARFYVRASDNGYRDELVEKLRRCAEGAALATGARLEFRLVGHAYKAIRPNRALAHAFAEHLAPLGFPVEEPTGGVGSTDMGDVSWEVPAIHPYIRIAEGTVPGHSRAFCEAARAEPARAAMIAAAKALAAVCLDLWTNPALMADVAREFSEGQGTGS</sequence>
<dbReference type="EMBL" id="LS483254">
    <property type="protein sequence ID" value="SQD93005.1"/>
    <property type="molecule type" value="Genomic_DNA"/>
</dbReference>
<evidence type="ECO:0000313" key="4">
    <source>
        <dbReference type="Proteomes" id="UP000249818"/>
    </source>
</evidence>
<keyword evidence="3" id="KW-0378">Hydrolase</keyword>
<dbReference type="GO" id="GO:0071713">
    <property type="term" value="F:para-aminobenzoyl-glutamate hydrolase activity"/>
    <property type="evidence" value="ECO:0007669"/>
    <property type="project" value="TreeGrafter"/>
</dbReference>
<dbReference type="CDD" id="cd05672">
    <property type="entry name" value="M20_ACY1L2-like"/>
    <property type="match status" value="1"/>
</dbReference>
<evidence type="ECO:0000313" key="3">
    <source>
        <dbReference type="EMBL" id="SQD93005.1"/>
    </source>
</evidence>
<dbReference type="Pfam" id="PF07687">
    <property type="entry name" value="M20_dimer"/>
    <property type="match status" value="1"/>
</dbReference>
<dbReference type="RefSeq" id="WP_122031407.1">
    <property type="nucleotide sequence ID" value="NZ_LS483254.1"/>
</dbReference>
<dbReference type="OrthoDB" id="9781032at2"/>
<feature type="domain" description="Peptidase M20 dimerisation" evidence="2">
    <location>
        <begin position="168"/>
        <end position="258"/>
    </location>
</feature>
<keyword evidence="4" id="KW-1185">Reference proteome</keyword>
<dbReference type="Gene3D" id="3.40.630.10">
    <property type="entry name" value="Zn peptidases"/>
    <property type="match status" value="1"/>
</dbReference>
<dbReference type="InterPro" id="IPR011650">
    <property type="entry name" value="Peptidase_M20_dimer"/>
</dbReference>
<dbReference type="InterPro" id="IPR017439">
    <property type="entry name" value="Amidohydrolase"/>
</dbReference>
<dbReference type="GO" id="GO:0046657">
    <property type="term" value="P:folic acid catabolic process"/>
    <property type="evidence" value="ECO:0007669"/>
    <property type="project" value="TreeGrafter"/>
</dbReference>
<dbReference type="SUPFAM" id="SSF53187">
    <property type="entry name" value="Zn-dependent exopeptidases"/>
    <property type="match status" value="1"/>
</dbReference>
<proteinExistence type="inferred from homology"/>
<reference evidence="4" key="1">
    <citation type="submission" date="2018-05" db="EMBL/GenBank/DDBJ databases">
        <authorList>
            <person name="Hao L."/>
        </authorList>
    </citation>
    <scope>NUCLEOTIDE SEQUENCE [LARGE SCALE GENOMIC DNA]</scope>
</reference>
<accession>A0A2X3MLI4</accession>
<dbReference type="GO" id="GO:0005737">
    <property type="term" value="C:cytoplasm"/>
    <property type="evidence" value="ECO:0007669"/>
    <property type="project" value="TreeGrafter"/>
</dbReference>
<dbReference type="FunFam" id="3.30.70.360:FF:000004">
    <property type="entry name" value="Peptidase M20 domain-containing protein 2"/>
    <property type="match status" value="1"/>
</dbReference>